<dbReference type="RefSeq" id="WP_310520678.1">
    <property type="nucleotide sequence ID" value="NZ_BAABBS010000002.1"/>
</dbReference>
<evidence type="ECO:0000313" key="2">
    <source>
        <dbReference type="EMBL" id="MDR5692151.1"/>
    </source>
</evidence>
<evidence type="ECO:0000313" key="3">
    <source>
        <dbReference type="Proteomes" id="UP001260072"/>
    </source>
</evidence>
<feature type="transmembrane region" description="Helical" evidence="1">
    <location>
        <begin position="12"/>
        <end position="39"/>
    </location>
</feature>
<evidence type="ECO:0008006" key="4">
    <source>
        <dbReference type="Google" id="ProtNLM"/>
    </source>
</evidence>
<dbReference type="EMBL" id="JAVKGS010000002">
    <property type="protein sequence ID" value="MDR5692151.1"/>
    <property type="molecule type" value="Genomic_DNA"/>
</dbReference>
<feature type="transmembrane region" description="Helical" evidence="1">
    <location>
        <begin position="101"/>
        <end position="127"/>
    </location>
</feature>
<keyword evidence="3" id="KW-1185">Reference proteome</keyword>
<name>A0ABU1FL08_9MICO</name>
<protein>
    <recommendedName>
        <fullName evidence="4">MotA/TolQ/ExbB proton channel domain-containing protein</fullName>
    </recommendedName>
</protein>
<gene>
    <name evidence="2" type="ORF">RH861_08775</name>
</gene>
<reference evidence="3" key="1">
    <citation type="submission" date="2023-07" db="EMBL/GenBank/DDBJ databases">
        <title>Description of three actinobacteria isolated from air of manufacturing shop in a pharmaceutical factory.</title>
        <authorList>
            <person name="Zhang D.-F."/>
        </authorList>
    </citation>
    <scope>NUCLEOTIDE SEQUENCE [LARGE SCALE GENOMIC DNA]</scope>
    <source>
        <strain evidence="3">CCTCC AB 2011122</strain>
    </source>
</reference>
<proteinExistence type="predicted"/>
<accession>A0ABU1FL08</accession>
<keyword evidence="1" id="KW-0472">Membrane</keyword>
<dbReference type="Proteomes" id="UP001260072">
    <property type="component" value="Unassembled WGS sequence"/>
</dbReference>
<keyword evidence="1" id="KW-1133">Transmembrane helix</keyword>
<organism evidence="2 3">
    <name type="scientific">Agromyces indicus</name>
    <dbReference type="NCBI Taxonomy" id="758919"/>
    <lineage>
        <taxon>Bacteria</taxon>
        <taxon>Bacillati</taxon>
        <taxon>Actinomycetota</taxon>
        <taxon>Actinomycetes</taxon>
        <taxon>Micrococcales</taxon>
        <taxon>Microbacteriaceae</taxon>
        <taxon>Agromyces</taxon>
    </lineage>
</organism>
<evidence type="ECO:0000256" key="1">
    <source>
        <dbReference type="SAM" id="Phobius"/>
    </source>
</evidence>
<keyword evidence="1" id="KW-0812">Transmembrane</keyword>
<sequence>MKLYSDFRGPRAVQVVGDLLALGLIVASVWAAVVVHGLVTEFAALGRRLEEAGTGFRGSMTDIGSTLAGVPLIGSGIAEPFDGASAAGATLESVGRGQQDVVGWIAVVAAIGIAALPVAAVLLLWVAPRVVRAVRAQRTTAVFARPGGADLLALRALTDRNPLEVLAADADAAGGWRRGDPETIRALAALEARAVGVRLSGAPSATIRPAGSPRA</sequence>
<comment type="caution">
    <text evidence="2">The sequence shown here is derived from an EMBL/GenBank/DDBJ whole genome shotgun (WGS) entry which is preliminary data.</text>
</comment>